<evidence type="ECO:0000256" key="6">
    <source>
        <dbReference type="SAM" id="MobiDB-lite"/>
    </source>
</evidence>
<dbReference type="PANTHER" id="PTHR45616:SF62">
    <property type="entry name" value="IF ROD DOMAIN-CONTAINING PROTEIN"/>
    <property type="match status" value="1"/>
</dbReference>
<dbReference type="FunFam" id="1.20.5.1160:FF:000001">
    <property type="entry name" value="Keratin type II"/>
    <property type="match status" value="1"/>
</dbReference>
<dbReference type="InterPro" id="IPR003054">
    <property type="entry name" value="Keratin_II"/>
</dbReference>
<dbReference type="GO" id="GO:0005615">
    <property type="term" value="C:extracellular space"/>
    <property type="evidence" value="ECO:0007669"/>
    <property type="project" value="TreeGrafter"/>
</dbReference>
<keyword evidence="1 4" id="KW-0403">Intermediate filament</keyword>
<dbReference type="GO" id="GO:0045109">
    <property type="term" value="P:intermediate filament organization"/>
    <property type="evidence" value="ECO:0007669"/>
    <property type="project" value="TreeGrafter"/>
</dbReference>
<comment type="similarity">
    <text evidence="3 4">Belongs to the intermediate filament family.</text>
</comment>
<dbReference type="FunFam" id="1.20.5.170:FF:000004">
    <property type="entry name" value="Keratin, type II cytoskeletal 5"/>
    <property type="match status" value="1"/>
</dbReference>
<dbReference type="Gene3D" id="1.20.5.1160">
    <property type="entry name" value="Vasodilator-stimulated phosphoprotein"/>
    <property type="match status" value="1"/>
</dbReference>
<dbReference type="Pfam" id="PF00038">
    <property type="entry name" value="Filament"/>
    <property type="match status" value="1"/>
</dbReference>
<evidence type="ECO:0000256" key="3">
    <source>
        <dbReference type="ARBA" id="ARBA00061646"/>
    </source>
</evidence>
<feature type="compositionally biased region" description="Low complexity" evidence="6">
    <location>
        <begin position="658"/>
        <end position="669"/>
    </location>
</feature>
<dbReference type="InterPro" id="IPR032444">
    <property type="entry name" value="Keratin_2_head"/>
</dbReference>
<dbReference type="SUPFAM" id="SSF64593">
    <property type="entry name" value="Intermediate filament protein, coiled coil region"/>
    <property type="match status" value="3"/>
</dbReference>
<organism evidence="8 9">
    <name type="scientific">Lophotis ruficrista</name>
    <dbReference type="NCBI Taxonomy" id="172689"/>
    <lineage>
        <taxon>Eukaryota</taxon>
        <taxon>Metazoa</taxon>
        <taxon>Chordata</taxon>
        <taxon>Craniata</taxon>
        <taxon>Vertebrata</taxon>
        <taxon>Euteleostomi</taxon>
        <taxon>Archelosauria</taxon>
        <taxon>Archosauria</taxon>
        <taxon>Dinosauria</taxon>
        <taxon>Saurischia</taxon>
        <taxon>Theropoda</taxon>
        <taxon>Coelurosauria</taxon>
        <taxon>Aves</taxon>
        <taxon>Neognathae</taxon>
        <taxon>Neoaves</taxon>
        <taxon>Otidimorphae</taxon>
        <taxon>Otidiformes</taxon>
        <taxon>Otididae</taxon>
        <taxon>Lophotis</taxon>
    </lineage>
</organism>
<protein>
    <submittedName>
        <fullName evidence="8">K2C5 protein</fullName>
    </submittedName>
</protein>
<keyword evidence="9" id="KW-1185">Reference proteome</keyword>
<dbReference type="InterPro" id="IPR039008">
    <property type="entry name" value="IF_rod_dom"/>
</dbReference>
<evidence type="ECO:0000256" key="5">
    <source>
        <dbReference type="SAM" id="Coils"/>
    </source>
</evidence>
<dbReference type="PROSITE" id="PS00226">
    <property type="entry name" value="IF_ROD_1"/>
    <property type="match status" value="1"/>
</dbReference>
<feature type="coiled-coil region" evidence="5">
    <location>
        <begin position="277"/>
        <end position="360"/>
    </location>
</feature>
<accession>A0A7K8KKM5</accession>
<feature type="compositionally biased region" description="Low complexity" evidence="6">
    <location>
        <begin position="678"/>
        <end position="696"/>
    </location>
</feature>
<comment type="caution">
    <text evidence="8">The sequence shown here is derived from an EMBL/GenBank/DDBJ whole genome shotgun (WGS) entry which is preliminary data.</text>
</comment>
<dbReference type="Gene3D" id="1.20.5.500">
    <property type="entry name" value="Single helix bin"/>
    <property type="match status" value="1"/>
</dbReference>
<dbReference type="EMBL" id="VWYV01001993">
    <property type="protein sequence ID" value="NXE15905.1"/>
    <property type="molecule type" value="Genomic_DNA"/>
</dbReference>
<feature type="region of interest" description="Disordered" evidence="6">
    <location>
        <begin position="655"/>
        <end position="702"/>
    </location>
</feature>
<dbReference type="PROSITE" id="PS51842">
    <property type="entry name" value="IF_ROD_2"/>
    <property type="match status" value="1"/>
</dbReference>
<feature type="coiled-coil region" evidence="5">
    <location>
        <begin position="433"/>
        <end position="513"/>
    </location>
</feature>
<dbReference type="GO" id="GO:0030280">
    <property type="term" value="F:structural constituent of skin epidermis"/>
    <property type="evidence" value="ECO:0007669"/>
    <property type="project" value="TreeGrafter"/>
</dbReference>
<dbReference type="InterPro" id="IPR018039">
    <property type="entry name" value="IF_conserved"/>
</dbReference>
<dbReference type="OrthoDB" id="2441647at2759"/>
<name>A0A7K8KKM5_9AVES</name>
<dbReference type="GO" id="GO:0045095">
    <property type="term" value="C:keratin filament"/>
    <property type="evidence" value="ECO:0007669"/>
    <property type="project" value="InterPro"/>
</dbReference>
<reference evidence="8 9" key="1">
    <citation type="submission" date="2019-09" db="EMBL/GenBank/DDBJ databases">
        <title>Bird 10,000 Genomes (B10K) Project - Family phase.</title>
        <authorList>
            <person name="Zhang G."/>
        </authorList>
    </citation>
    <scope>NUCLEOTIDE SEQUENCE [LARGE SCALE GENOMIC DNA]</scope>
    <source>
        <strain evidence="8">B10K-CU-031-23</strain>
    </source>
</reference>
<evidence type="ECO:0000256" key="1">
    <source>
        <dbReference type="ARBA" id="ARBA00022754"/>
    </source>
</evidence>
<gene>
    <name evidence="8" type="primary">Krt5</name>
    <name evidence="8" type="ORF">LOPRUF_R06067</name>
</gene>
<evidence type="ECO:0000256" key="4">
    <source>
        <dbReference type="RuleBase" id="RU000685"/>
    </source>
</evidence>
<evidence type="ECO:0000313" key="9">
    <source>
        <dbReference type="Proteomes" id="UP000533896"/>
    </source>
</evidence>
<dbReference type="GO" id="GO:0031424">
    <property type="term" value="P:keratinization"/>
    <property type="evidence" value="ECO:0007669"/>
    <property type="project" value="TreeGrafter"/>
</dbReference>
<dbReference type="Pfam" id="PF16208">
    <property type="entry name" value="Keratin_2_head"/>
    <property type="match status" value="1"/>
</dbReference>
<dbReference type="FunFam" id="1.20.5.500:FF:000001">
    <property type="entry name" value="Type II keratin 23"/>
    <property type="match status" value="1"/>
</dbReference>
<keyword evidence="2 5" id="KW-0175">Coiled coil</keyword>
<feature type="non-terminal residue" evidence="8">
    <location>
        <position position="1"/>
    </location>
</feature>
<dbReference type="PANTHER" id="PTHR45616">
    <property type="entry name" value="GATA-TYPE DOMAIN-CONTAINING PROTEIN"/>
    <property type="match status" value="1"/>
</dbReference>
<feature type="non-terminal residue" evidence="8">
    <location>
        <position position="702"/>
    </location>
</feature>
<sequence>MNRQTYSMRAGGGGRSYSTASAIIPSGNRAGFTSMSVAQSGGGGGGFGRLIGGGGGGGGFGSRSLYNLGGSKRISIGVGSSFRAAFGSGAGGGSGLGGGGGGGYGLGGGGVGGGLRLGGGGAGGGLGLGLGGGGGGYGFGGGAGGLGFGGGQGGGGGFGFGGVGGLGGFSGGLGGGRNPVGFGGGPPGIGTIQEVTVNQSLLAPLNLEIDPNIHQVRKDEKEQIKTLNNKFASFIDKVRFLEQQNKVLETKWTLLQDQGQKTNTGKNNLDPLFEAYINNLKRQLTNLLNERGRMDGELKNMQDLVEDFKNKYEEEINRRTAAENEFVVLKKDVDAAYMNKVELEAKVDALTDELSFLRALYDAELAQLSAQVSDTAVILSMDNNRDLDLSSIIAEVKAQYEDIANRSRAEAEAWYQTKFEELQATAGKHGDDLRNTKGEISELNRLIQRIRSEIENTRNQCATLQTAIGDAEERGELALKDAKAKMLDLEDALQKAKADMARQLREYQELMNVKLALDIEIATYRKLLEGEESRLSGEGLNPISYSVISSSSGMAGGAGLGGGFGGQSLSGGGGGSALSLGGGGFGLGGGGGGGFGLGGGGGGGFGLGGGGGGGGYSFGSGGGLGLGSGGGLGGGFGGGSGLGITSGLGYGGGGGSGQSTSGGNFSSGSAKGTNPGVKIVSKTSSSKKSIKSQSLKNATQPE</sequence>
<dbReference type="SMART" id="SM01391">
    <property type="entry name" value="Filament"/>
    <property type="match status" value="1"/>
</dbReference>
<evidence type="ECO:0000259" key="7">
    <source>
        <dbReference type="PROSITE" id="PS51842"/>
    </source>
</evidence>
<dbReference type="Gene3D" id="1.20.5.170">
    <property type="match status" value="1"/>
</dbReference>
<evidence type="ECO:0000313" key="8">
    <source>
        <dbReference type="EMBL" id="NXE15905.1"/>
    </source>
</evidence>
<proteinExistence type="inferred from homology"/>
<feature type="domain" description="IF rod" evidence="7">
    <location>
        <begin position="220"/>
        <end position="535"/>
    </location>
</feature>
<evidence type="ECO:0000256" key="2">
    <source>
        <dbReference type="ARBA" id="ARBA00023054"/>
    </source>
</evidence>
<dbReference type="AlphaFoldDB" id="A0A7K8KKM5"/>
<dbReference type="Proteomes" id="UP000533896">
    <property type="component" value="Unassembled WGS sequence"/>
</dbReference>
<dbReference type="PRINTS" id="PR01276">
    <property type="entry name" value="TYPE2KERATIN"/>
</dbReference>